<keyword evidence="1" id="KW-0472">Membrane</keyword>
<proteinExistence type="predicted"/>
<dbReference type="PROSITE" id="PS51257">
    <property type="entry name" value="PROKAR_LIPOPROTEIN"/>
    <property type="match status" value="1"/>
</dbReference>
<feature type="transmembrane region" description="Helical" evidence="1">
    <location>
        <begin position="7"/>
        <end position="29"/>
    </location>
</feature>
<dbReference type="AlphaFoldDB" id="A0A8T3C2F8"/>
<gene>
    <name evidence="2" type="ORF">KFK09_004313</name>
</gene>
<evidence type="ECO:0000256" key="1">
    <source>
        <dbReference type="SAM" id="Phobius"/>
    </source>
</evidence>
<name>A0A8T3C2F8_DENNO</name>
<evidence type="ECO:0000313" key="2">
    <source>
        <dbReference type="EMBL" id="KAI0524923.1"/>
    </source>
</evidence>
<accession>A0A8T3C2F8</accession>
<protein>
    <submittedName>
        <fullName evidence="2">Uncharacterized protein</fullName>
    </submittedName>
</protein>
<dbReference type="EMBL" id="JAGYWB010000004">
    <property type="protein sequence ID" value="KAI0524923.1"/>
    <property type="molecule type" value="Genomic_DNA"/>
</dbReference>
<keyword evidence="1" id="KW-1133">Transmembrane helix</keyword>
<keyword evidence="1" id="KW-0812">Transmembrane</keyword>
<sequence>MAFVGKSVMFLPLKSGWLLLVVVSCYWVVSWPSWESLDISVFFSGGILWIFLGGYFSVG</sequence>
<keyword evidence="3" id="KW-1185">Reference proteome</keyword>
<comment type="caution">
    <text evidence="2">The sequence shown here is derived from an EMBL/GenBank/DDBJ whole genome shotgun (WGS) entry which is preliminary data.</text>
</comment>
<evidence type="ECO:0000313" key="3">
    <source>
        <dbReference type="Proteomes" id="UP000829196"/>
    </source>
</evidence>
<organism evidence="2 3">
    <name type="scientific">Dendrobium nobile</name>
    <name type="common">Orchid</name>
    <dbReference type="NCBI Taxonomy" id="94219"/>
    <lineage>
        <taxon>Eukaryota</taxon>
        <taxon>Viridiplantae</taxon>
        <taxon>Streptophyta</taxon>
        <taxon>Embryophyta</taxon>
        <taxon>Tracheophyta</taxon>
        <taxon>Spermatophyta</taxon>
        <taxon>Magnoliopsida</taxon>
        <taxon>Liliopsida</taxon>
        <taxon>Asparagales</taxon>
        <taxon>Orchidaceae</taxon>
        <taxon>Epidendroideae</taxon>
        <taxon>Malaxideae</taxon>
        <taxon>Dendrobiinae</taxon>
        <taxon>Dendrobium</taxon>
    </lineage>
</organism>
<feature type="transmembrane region" description="Helical" evidence="1">
    <location>
        <begin position="41"/>
        <end position="58"/>
    </location>
</feature>
<dbReference type="Proteomes" id="UP000829196">
    <property type="component" value="Unassembled WGS sequence"/>
</dbReference>
<reference evidence="2" key="1">
    <citation type="journal article" date="2022" name="Front. Genet.">
        <title>Chromosome-Scale Assembly of the Dendrobium nobile Genome Provides Insights Into the Molecular Mechanism of the Biosynthesis of the Medicinal Active Ingredient of Dendrobium.</title>
        <authorList>
            <person name="Xu Q."/>
            <person name="Niu S.-C."/>
            <person name="Li K.-L."/>
            <person name="Zheng P.-J."/>
            <person name="Zhang X.-J."/>
            <person name="Jia Y."/>
            <person name="Liu Y."/>
            <person name="Niu Y.-X."/>
            <person name="Yu L.-H."/>
            <person name="Chen D.-F."/>
            <person name="Zhang G.-Q."/>
        </authorList>
    </citation>
    <scope>NUCLEOTIDE SEQUENCE</scope>
    <source>
        <tissue evidence="2">Leaf</tissue>
    </source>
</reference>